<comment type="caution">
    <text evidence="1">The sequence shown here is derived from an EMBL/GenBank/DDBJ whole genome shotgun (WGS) entry which is preliminary data.</text>
</comment>
<accession>A0A9W9U8A9</accession>
<dbReference type="SUPFAM" id="SSF53335">
    <property type="entry name" value="S-adenosyl-L-methionine-dependent methyltransferases"/>
    <property type="match status" value="1"/>
</dbReference>
<keyword evidence="2" id="KW-1185">Reference proteome</keyword>
<protein>
    <submittedName>
        <fullName evidence="1">Uncharacterized protein</fullName>
    </submittedName>
</protein>
<name>A0A9W9U8A9_9EURO</name>
<proteinExistence type="predicted"/>
<organism evidence="1 2">
    <name type="scientific">Penicillium atrosanguineum</name>
    <dbReference type="NCBI Taxonomy" id="1132637"/>
    <lineage>
        <taxon>Eukaryota</taxon>
        <taxon>Fungi</taxon>
        <taxon>Dikarya</taxon>
        <taxon>Ascomycota</taxon>
        <taxon>Pezizomycotina</taxon>
        <taxon>Eurotiomycetes</taxon>
        <taxon>Eurotiomycetidae</taxon>
        <taxon>Eurotiales</taxon>
        <taxon>Aspergillaceae</taxon>
        <taxon>Penicillium</taxon>
    </lineage>
</organism>
<dbReference type="Gene3D" id="3.40.50.150">
    <property type="entry name" value="Vaccinia Virus protein VP39"/>
    <property type="match status" value="1"/>
</dbReference>
<gene>
    <name evidence="1" type="ORF">N7476_002048</name>
</gene>
<evidence type="ECO:0000313" key="1">
    <source>
        <dbReference type="EMBL" id="KAJ5323448.1"/>
    </source>
</evidence>
<dbReference type="Pfam" id="PF13489">
    <property type="entry name" value="Methyltransf_23"/>
    <property type="match status" value="1"/>
</dbReference>
<dbReference type="InterPro" id="IPR052356">
    <property type="entry name" value="Thiol_S-MT"/>
</dbReference>
<reference evidence="1" key="2">
    <citation type="journal article" date="2023" name="IMA Fungus">
        <title>Comparative genomic study of the Penicillium genus elucidates a diverse pangenome and 15 lateral gene transfer events.</title>
        <authorList>
            <person name="Petersen C."/>
            <person name="Sorensen T."/>
            <person name="Nielsen M.R."/>
            <person name="Sondergaard T.E."/>
            <person name="Sorensen J.L."/>
            <person name="Fitzpatrick D.A."/>
            <person name="Frisvad J.C."/>
            <person name="Nielsen K.L."/>
        </authorList>
    </citation>
    <scope>NUCLEOTIDE SEQUENCE</scope>
    <source>
        <strain evidence="1">IBT 21472</strain>
    </source>
</reference>
<dbReference type="PANTHER" id="PTHR45036">
    <property type="entry name" value="METHYLTRANSFERASE LIKE 7B"/>
    <property type="match status" value="1"/>
</dbReference>
<dbReference type="AlphaFoldDB" id="A0A9W9U8A9"/>
<dbReference type="InterPro" id="IPR029063">
    <property type="entry name" value="SAM-dependent_MTases_sf"/>
</dbReference>
<dbReference type="EMBL" id="JAPZBO010000002">
    <property type="protein sequence ID" value="KAJ5323448.1"/>
    <property type="molecule type" value="Genomic_DNA"/>
</dbReference>
<dbReference type="PANTHER" id="PTHR45036:SF1">
    <property type="entry name" value="METHYLTRANSFERASE LIKE 7A"/>
    <property type="match status" value="1"/>
</dbReference>
<dbReference type="CDD" id="cd02440">
    <property type="entry name" value="AdoMet_MTases"/>
    <property type="match status" value="1"/>
</dbReference>
<reference evidence="1" key="1">
    <citation type="submission" date="2022-12" db="EMBL/GenBank/DDBJ databases">
        <authorList>
            <person name="Petersen C."/>
        </authorList>
    </citation>
    <scope>NUCLEOTIDE SEQUENCE</scope>
    <source>
        <strain evidence="1">IBT 21472</strain>
    </source>
</reference>
<dbReference type="Proteomes" id="UP001147746">
    <property type="component" value="Unassembled WGS sequence"/>
</dbReference>
<sequence>MSSDAPPPLGERMLGLAEPAMLMAWAMRHYIRVCGEAVFKNGQVLAPIFQTSELRDKAFGQFWVEFTITVSGEDEFNPTNNRNSSVLIPPLLKTASGIVLDIGPGTGTQMPLLRSPAIEKIYGCEPCHGLHDELRAKASSEGLASKYHILGCGAAASGLVPALRETKTGVTAAYDEDAKNGIFDTILCVRVLCSVPEMEKTVGDLYGLLKPGGKLLITEHVVNPWRSAKGSLLARVVQGIYMFFGWSFFIGDCCLDRDTEGALRRAADCDGGGRVLIFSRILLGPL</sequence>
<evidence type="ECO:0000313" key="2">
    <source>
        <dbReference type="Proteomes" id="UP001147746"/>
    </source>
</evidence>